<reference evidence="2 3" key="1">
    <citation type="submission" date="2023-03" db="EMBL/GenBank/DDBJ databases">
        <title>WGS of Gossypium arboreum.</title>
        <authorList>
            <person name="Yu D."/>
        </authorList>
    </citation>
    <scope>NUCLEOTIDE SEQUENCE [LARGE SCALE GENOMIC DNA]</scope>
    <source>
        <tissue evidence="2">Leaf</tissue>
    </source>
</reference>
<dbReference type="Proteomes" id="UP001358586">
    <property type="component" value="Chromosome 7"/>
</dbReference>
<proteinExistence type="predicted"/>
<evidence type="ECO:0000256" key="1">
    <source>
        <dbReference type="SAM" id="MobiDB-lite"/>
    </source>
</evidence>
<evidence type="ECO:0000313" key="3">
    <source>
        <dbReference type="Proteomes" id="UP001358586"/>
    </source>
</evidence>
<keyword evidence="3" id="KW-1185">Reference proteome</keyword>
<accession>A0ABR0P8E2</accession>
<name>A0ABR0P8E2_GOSAR</name>
<organism evidence="2 3">
    <name type="scientific">Gossypium arboreum</name>
    <name type="common">Tree cotton</name>
    <name type="synonym">Gossypium nanking</name>
    <dbReference type="NCBI Taxonomy" id="29729"/>
    <lineage>
        <taxon>Eukaryota</taxon>
        <taxon>Viridiplantae</taxon>
        <taxon>Streptophyta</taxon>
        <taxon>Embryophyta</taxon>
        <taxon>Tracheophyta</taxon>
        <taxon>Spermatophyta</taxon>
        <taxon>Magnoliopsida</taxon>
        <taxon>eudicotyledons</taxon>
        <taxon>Gunneridae</taxon>
        <taxon>Pentapetalae</taxon>
        <taxon>rosids</taxon>
        <taxon>malvids</taxon>
        <taxon>Malvales</taxon>
        <taxon>Malvaceae</taxon>
        <taxon>Malvoideae</taxon>
        <taxon>Gossypium</taxon>
    </lineage>
</organism>
<protein>
    <submittedName>
        <fullName evidence="2">Uncharacterized protein</fullName>
    </submittedName>
</protein>
<dbReference type="EMBL" id="JARKNE010000007">
    <property type="protein sequence ID" value="KAK5817502.1"/>
    <property type="molecule type" value="Genomic_DNA"/>
</dbReference>
<sequence>MSLDSSKNNANVRASSLQAVLNDAEARFDAMTINNSSSHVDPTRKREIGKSSSASKIPPSFRRRHSPPAYTIVVPLVPTTTEHSDLNIVSNPITTVSVCPAATVIPSNLLSPSSMPPPSLNSCQF</sequence>
<comment type="caution">
    <text evidence="2">The sequence shown here is derived from an EMBL/GenBank/DDBJ whole genome shotgun (WGS) entry which is preliminary data.</text>
</comment>
<feature type="region of interest" description="Disordered" evidence="1">
    <location>
        <begin position="35"/>
        <end position="64"/>
    </location>
</feature>
<gene>
    <name evidence="2" type="ORF">PVK06_022426</name>
</gene>
<evidence type="ECO:0000313" key="2">
    <source>
        <dbReference type="EMBL" id="KAK5817502.1"/>
    </source>
</evidence>